<evidence type="ECO:0000313" key="2">
    <source>
        <dbReference type="Proteomes" id="UP001143981"/>
    </source>
</evidence>
<name>A0A9W7YBH4_9FUNG</name>
<dbReference type="Proteomes" id="UP001143981">
    <property type="component" value="Unassembled WGS sequence"/>
</dbReference>
<dbReference type="AlphaFoldDB" id="A0A9W7YBH4"/>
<keyword evidence="2" id="KW-1185">Reference proteome</keyword>
<comment type="caution">
    <text evidence="1">The sequence shown here is derived from an EMBL/GenBank/DDBJ whole genome shotgun (WGS) entry which is preliminary data.</text>
</comment>
<gene>
    <name evidence="1" type="ORF">LPJ61_002939</name>
</gene>
<sequence>MAPEEIRFRINDATHGLTHFAQSPEFLFADDPPPLGDDDGQITVVVDMSEDGGRPVGVRSLTSSLMVTGFKWEPTAEPGRSAAALTVDGVSLER</sequence>
<dbReference type="OrthoDB" id="5542435at2759"/>
<reference evidence="1" key="1">
    <citation type="submission" date="2022-07" db="EMBL/GenBank/DDBJ databases">
        <title>Phylogenomic reconstructions and comparative analyses of Kickxellomycotina fungi.</title>
        <authorList>
            <person name="Reynolds N.K."/>
            <person name="Stajich J.E."/>
            <person name="Barry K."/>
            <person name="Grigoriev I.V."/>
            <person name="Crous P."/>
            <person name="Smith M.E."/>
        </authorList>
    </citation>
    <scope>NUCLEOTIDE SEQUENCE</scope>
    <source>
        <strain evidence="1">BCRC 34381</strain>
    </source>
</reference>
<protein>
    <submittedName>
        <fullName evidence="1">Uncharacterized protein</fullName>
    </submittedName>
</protein>
<accession>A0A9W7YBH4</accession>
<evidence type="ECO:0000313" key="1">
    <source>
        <dbReference type="EMBL" id="KAJ1730568.1"/>
    </source>
</evidence>
<organism evidence="1 2">
    <name type="scientific">Coemansia biformis</name>
    <dbReference type="NCBI Taxonomy" id="1286918"/>
    <lineage>
        <taxon>Eukaryota</taxon>
        <taxon>Fungi</taxon>
        <taxon>Fungi incertae sedis</taxon>
        <taxon>Zoopagomycota</taxon>
        <taxon>Kickxellomycotina</taxon>
        <taxon>Kickxellomycetes</taxon>
        <taxon>Kickxellales</taxon>
        <taxon>Kickxellaceae</taxon>
        <taxon>Coemansia</taxon>
    </lineage>
</organism>
<proteinExistence type="predicted"/>
<dbReference type="EMBL" id="JANBOI010000436">
    <property type="protein sequence ID" value="KAJ1730568.1"/>
    <property type="molecule type" value="Genomic_DNA"/>
</dbReference>